<evidence type="ECO:0000313" key="4">
    <source>
        <dbReference type="EMBL" id="KIY45701.1"/>
    </source>
</evidence>
<organism evidence="4 5">
    <name type="scientific">Fistulina hepatica ATCC 64428</name>
    <dbReference type="NCBI Taxonomy" id="1128425"/>
    <lineage>
        <taxon>Eukaryota</taxon>
        <taxon>Fungi</taxon>
        <taxon>Dikarya</taxon>
        <taxon>Basidiomycota</taxon>
        <taxon>Agaricomycotina</taxon>
        <taxon>Agaricomycetes</taxon>
        <taxon>Agaricomycetidae</taxon>
        <taxon>Agaricales</taxon>
        <taxon>Fistulinaceae</taxon>
        <taxon>Fistulina</taxon>
    </lineage>
</organism>
<keyword evidence="2" id="KW-0732">Signal</keyword>
<keyword evidence="1" id="KW-0378">Hydrolase</keyword>
<dbReference type="PANTHER" id="PTHR37842:SF2">
    <property type="entry name" value="GYLCOSYL HYDROLASE 115 C-TERMINAL DOMAIN-CONTAINING PROTEIN"/>
    <property type="match status" value="1"/>
</dbReference>
<dbReference type="PANTHER" id="PTHR37842">
    <property type="match status" value="1"/>
</dbReference>
<name>A0A0D7A706_9AGAR</name>
<dbReference type="Gene3D" id="3.30.379.10">
    <property type="entry name" value="Chitobiase/beta-hexosaminidase domain 2-like"/>
    <property type="match status" value="1"/>
</dbReference>
<feature type="domain" description="Gylcosyl hydrolase 115 C-terminal" evidence="3">
    <location>
        <begin position="806"/>
        <end position="986"/>
    </location>
</feature>
<dbReference type="EMBL" id="KN882046">
    <property type="protein sequence ID" value="KIY45701.1"/>
    <property type="molecule type" value="Genomic_DNA"/>
</dbReference>
<evidence type="ECO:0000256" key="1">
    <source>
        <dbReference type="ARBA" id="ARBA00022801"/>
    </source>
</evidence>
<dbReference type="Proteomes" id="UP000054144">
    <property type="component" value="Unassembled WGS sequence"/>
</dbReference>
<dbReference type="Gene3D" id="3.20.20.520">
    <property type="entry name" value="Glycosyl hydrolase family 115"/>
    <property type="match status" value="1"/>
</dbReference>
<reference evidence="4 5" key="1">
    <citation type="journal article" date="2015" name="Fungal Genet. Biol.">
        <title>Evolution of novel wood decay mechanisms in Agaricales revealed by the genome sequences of Fistulina hepatica and Cylindrobasidium torrendii.</title>
        <authorList>
            <person name="Floudas D."/>
            <person name="Held B.W."/>
            <person name="Riley R."/>
            <person name="Nagy L.G."/>
            <person name="Koehler G."/>
            <person name="Ransdell A.S."/>
            <person name="Younus H."/>
            <person name="Chow J."/>
            <person name="Chiniquy J."/>
            <person name="Lipzen A."/>
            <person name="Tritt A."/>
            <person name="Sun H."/>
            <person name="Haridas S."/>
            <person name="LaButti K."/>
            <person name="Ohm R.A."/>
            <person name="Kues U."/>
            <person name="Blanchette R.A."/>
            <person name="Grigoriev I.V."/>
            <person name="Minto R.E."/>
            <person name="Hibbett D.S."/>
        </authorList>
    </citation>
    <scope>NUCLEOTIDE SEQUENCE [LARGE SCALE GENOMIC DNA]</scope>
    <source>
        <strain evidence="4 5">ATCC 64428</strain>
    </source>
</reference>
<dbReference type="InterPro" id="IPR041437">
    <property type="entry name" value="GH115_C"/>
</dbReference>
<dbReference type="SUPFAM" id="SSF55545">
    <property type="entry name" value="beta-N-acetylhexosaminidase-like domain"/>
    <property type="match status" value="1"/>
</dbReference>
<feature type="chain" id="PRO_5002316207" description="Gylcosyl hydrolase 115 C-terminal domain-containing protein" evidence="2">
    <location>
        <begin position="18"/>
        <end position="1011"/>
    </location>
</feature>
<dbReference type="InterPro" id="IPR029018">
    <property type="entry name" value="Hex-like_dom2"/>
</dbReference>
<keyword evidence="5" id="KW-1185">Reference proteome</keyword>
<evidence type="ECO:0000256" key="2">
    <source>
        <dbReference type="SAM" id="SignalP"/>
    </source>
</evidence>
<sequence>MARKVVALALFIQLAYGLVDRPFISFEPAAGSLELSAPSILVDADDFTGIHIAAQSLSDDFGRVTGISGTVATSSDALLNGSSVVLVGSITQSTLISELVQKGALNVSSIEGKWESFVTTLIDAPFPGVDTALVIAGSDKRGTIFGIYTLSESMGVSPWYWWADVVPQHHDAIYALDVQTIQGEPSVRYRGLFLNDEAPALTSWVLEHIGPKYNVEFYKHVFELLLRLKANYLWPAMWPAYPTPGNSFFVDDPRNQPTANEYGIVMSTSHQEPMQRATNEWLTSNNGSWDWVTNQANITEFFVFGAERAVGYESYFTLGMRGTSDDPIEGPDPMAETADVLATQREIITNVYGSASGVSQVWALYKEVETYYEAGLDAPDDVTLLFSDDNFGNIRRLPNSTELQRAGGIGLYYHFEYVGAPRSYKWINTNSLGKAQQQLSKAIARGADRIWVFNVADLKPMETPLSMALAIAWNASSVTTDIPAFLRSYSALAFPNQSDTVASLLMEHSRLLGLRRHEHLESWNLSVFSYDEATRVLNRWTDLRARAEALYNETEEAYRPSFFQLVLHPIKASQNYVALRVTQDRNSEYAIQRRNSANQYASTILELFNEDYDIQEEWNAMLNGKWHDIMRQTHYGYRSGLWQEPSRDMISGISYIQPRQDSNPAVGQMGVSVEGTAGVRPGLWNEGSDLSKPSRGDLIPGVTLPFISPYDPGQHYFEVFGRGSIPVSWWVTTQDTWVQLTPTNGTLSAEGGWDTRINISIDWSAVPSVPSGQNLTTLVYVNGSDGSYEEVHLPVVNWAAPSSFEGFLESGGCVAIEAAYFISSGVGSSSNVSWEVFPYLSRTIDGPGAIGLSPPTAIGSIPAVPDGPWLEYTYYQVSDTPNITVSLFFTMVLDADPATPLTYALALDDSNATSQRLIPATASAADLPDGWDASVQDLVWERTLLFNGTGPGEHQLKYWAGEPGVLLERIVVDFGGVLESYLGPPESTRVNATDADTNIQSRDESWVGIRY</sequence>
<dbReference type="Pfam" id="PF15979">
    <property type="entry name" value="Glyco_hydro_115"/>
    <property type="match status" value="1"/>
</dbReference>
<dbReference type="InterPro" id="IPR042301">
    <property type="entry name" value="GH115_sf"/>
</dbReference>
<gene>
    <name evidence="4" type="ORF">FISHEDRAFT_48873</name>
</gene>
<accession>A0A0D7A706</accession>
<dbReference type="OrthoDB" id="4849794at2759"/>
<dbReference type="Gene3D" id="1.20.58.2150">
    <property type="match status" value="1"/>
</dbReference>
<dbReference type="Pfam" id="PF17829">
    <property type="entry name" value="GH115_C"/>
    <property type="match status" value="1"/>
</dbReference>
<dbReference type="AlphaFoldDB" id="A0A0D7A706"/>
<feature type="signal peptide" evidence="2">
    <location>
        <begin position="1"/>
        <end position="17"/>
    </location>
</feature>
<protein>
    <recommendedName>
        <fullName evidence="3">Gylcosyl hydrolase 115 C-terminal domain-containing protein</fullName>
    </recommendedName>
</protein>
<dbReference type="Gene3D" id="2.60.120.1620">
    <property type="match status" value="1"/>
</dbReference>
<evidence type="ECO:0000259" key="3">
    <source>
        <dbReference type="Pfam" id="PF17829"/>
    </source>
</evidence>
<evidence type="ECO:0000313" key="5">
    <source>
        <dbReference type="Proteomes" id="UP000054144"/>
    </source>
</evidence>
<dbReference type="InterPro" id="IPR031924">
    <property type="entry name" value="GH115"/>
</dbReference>
<proteinExistence type="predicted"/>
<dbReference type="GO" id="GO:0016787">
    <property type="term" value="F:hydrolase activity"/>
    <property type="evidence" value="ECO:0007669"/>
    <property type="project" value="UniProtKB-KW"/>
</dbReference>